<keyword evidence="1" id="KW-0812">Transmembrane</keyword>
<proteinExistence type="predicted"/>
<reference evidence="2" key="2">
    <citation type="journal article" date="2015" name="Data Brief">
        <title>Shoot transcriptome of the giant reed, Arundo donax.</title>
        <authorList>
            <person name="Barrero R.A."/>
            <person name="Guerrero F.D."/>
            <person name="Moolhuijzen P."/>
            <person name="Goolsby J.A."/>
            <person name="Tidwell J."/>
            <person name="Bellgard S.E."/>
            <person name="Bellgard M.I."/>
        </authorList>
    </citation>
    <scope>NUCLEOTIDE SEQUENCE</scope>
    <source>
        <tissue evidence="2">Shoot tissue taken approximately 20 cm above the soil surface</tissue>
    </source>
</reference>
<name>A0A0A9FH23_ARUDO</name>
<evidence type="ECO:0000313" key="2">
    <source>
        <dbReference type="EMBL" id="JAE09436.1"/>
    </source>
</evidence>
<dbReference type="AlphaFoldDB" id="A0A0A9FH23"/>
<sequence>MTLQHNHWNRKSLSMIPWRRTRWWPMVPLWVSQRTKEQSVARVLRCSSVISALKWLLSRWSLLAVIFFAGLVYISGCMSTPVIRSALSAKGR</sequence>
<organism evidence="2">
    <name type="scientific">Arundo donax</name>
    <name type="common">Giant reed</name>
    <name type="synonym">Donax arundinaceus</name>
    <dbReference type="NCBI Taxonomy" id="35708"/>
    <lineage>
        <taxon>Eukaryota</taxon>
        <taxon>Viridiplantae</taxon>
        <taxon>Streptophyta</taxon>
        <taxon>Embryophyta</taxon>
        <taxon>Tracheophyta</taxon>
        <taxon>Spermatophyta</taxon>
        <taxon>Magnoliopsida</taxon>
        <taxon>Liliopsida</taxon>
        <taxon>Poales</taxon>
        <taxon>Poaceae</taxon>
        <taxon>PACMAD clade</taxon>
        <taxon>Arundinoideae</taxon>
        <taxon>Arundineae</taxon>
        <taxon>Arundo</taxon>
    </lineage>
</organism>
<evidence type="ECO:0000256" key="1">
    <source>
        <dbReference type="SAM" id="Phobius"/>
    </source>
</evidence>
<keyword evidence="1" id="KW-0472">Membrane</keyword>
<protein>
    <submittedName>
        <fullName evidence="2">Uncharacterized protein</fullName>
    </submittedName>
</protein>
<reference evidence="2" key="1">
    <citation type="submission" date="2014-09" db="EMBL/GenBank/DDBJ databases">
        <authorList>
            <person name="Magalhaes I.L.F."/>
            <person name="Oliveira U."/>
            <person name="Santos F.R."/>
            <person name="Vidigal T.H.D.A."/>
            <person name="Brescovit A.D."/>
            <person name="Santos A.J."/>
        </authorList>
    </citation>
    <scope>NUCLEOTIDE SEQUENCE</scope>
    <source>
        <tissue evidence="2">Shoot tissue taken approximately 20 cm above the soil surface</tissue>
    </source>
</reference>
<accession>A0A0A9FH23</accession>
<dbReference type="EMBL" id="GBRH01188460">
    <property type="protein sequence ID" value="JAE09436.1"/>
    <property type="molecule type" value="Transcribed_RNA"/>
</dbReference>
<feature type="transmembrane region" description="Helical" evidence="1">
    <location>
        <begin position="60"/>
        <end position="83"/>
    </location>
</feature>
<keyword evidence="1" id="KW-1133">Transmembrane helix</keyword>